<feature type="domain" description="EF-hand" evidence="1">
    <location>
        <begin position="16"/>
        <end position="51"/>
    </location>
</feature>
<dbReference type="PROSITE" id="PS50222">
    <property type="entry name" value="EF_HAND_2"/>
    <property type="match status" value="1"/>
</dbReference>
<comment type="caution">
    <text evidence="2">The sequence shown here is derived from an EMBL/GenBank/DDBJ whole genome shotgun (WGS) entry which is preliminary data.</text>
</comment>
<dbReference type="InterPro" id="IPR002048">
    <property type="entry name" value="EF_hand_dom"/>
</dbReference>
<dbReference type="SUPFAM" id="SSF47473">
    <property type="entry name" value="EF-hand"/>
    <property type="match status" value="1"/>
</dbReference>
<keyword evidence="3" id="KW-1185">Reference proteome</keyword>
<dbReference type="AlphaFoldDB" id="A0A3R6ZRE1"/>
<name>A0A3R6ZRE1_9STRA</name>
<evidence type="ECO:0000259" key="1">
    <source>
        <dbReference type="PROSITE" id="PS50222"/>
    </source>
</evidence>
<organism evidence="2 3">
    <name type="scientific">Aphanomyces invadans</name>
    <dbReference type="NCBI Taxonomy" id="157072"/>
    <lineage>
        <taxon>Eukaryota</taxon>
        <taxon>Sar</taxon>
        <taxon>Stramenopiles</taxon>
        <taxon>Oomycota</taxon>
        <taxon>Saprolegniomycetes</taxon>
        <taxon>Saprolegniales</taxon>
        <taxon>Verrucalvaceae</taxon>
        <taxon>Aphanomyces</taxon>
    </lineage>
</organism>
<dbReference type="VEuPathDB" id="FungiDB:H310_09287"/>
<protein>
    <recommendedName>
        <fullName evidence="1">EF-hand domain-containing protein</fullName>
    </recommendedName>
</protein>
<evidence type="ECO:0000313" key="3">
    <source>
        <dbReference type="Proteomes" id="UP000285060"/>
    </source>
</evidence>
<reference evidence="2 3" key="1">
    <citation type="submission" date="2018-08" db="EMBL/GenBank/DDBJ databases">
        <title>Aphanomyces genome sequencing and annotation.</title>
        <authorList>
            <person name="Minardi D."/>
            <person name="Oidtmann B."/>
            <person name="Van Der Giezen M."/>
            <person name="Studholme D.J."/>
        </authorList>
    </citation>
    <scope>NUCLEOTIDE SEQUENCE [LARGE SCALE GENOMIC DNA]</scope>
    <source>
        <strain evidence="2 3">NJM0002</strain>
    </source>
</reference>
<gene>
    <name evidence="2" type="ORF">DYB32_006820</name>
</gene>
<evidence type="ECO:0000313" key="2">
    <source>
        <dbReference type="EMBL" id="RHY30628.1"/>
    </source>
</evidence>
<dbReference type="GO" id="GO:0005509">
    <property type="term" value="F:calcium ion binding"/>
    <property type="evidence" value="ECO:0007669"/>
    <property type="project" value="InterPro"/>
</dbReference>
<dbReference type="Proteomes" id="UP000285060">
    <property type="component" value="Unassembled WGS sequence"/>
</dbReference>
<dbReference type="InterPro" id="IPR011992">
    <property type="entry name" value="EF-hand-dom_pair"/>
</dbReference>
<dbReference type="EMBL" id="QUSY01000292">
    <property type="protein sequence ID" value="RHY30628.1"/>
    <property type="molecule type" value="Genomic_DNA"/>
</dbReference>
<accession>A0A3R6ZRE1</accession>
<proteinExistence type="predicted"/>
<sequence>MPAVAFGYGTDVNAVWSGPFLRRLFHDLDSDRDGCLTKLETSIALHRLNVYVPPSRISTFFTQAANLTESQRSVITFRQFQAFVLAAKDANWQPPTQPKPVHATALPQQRAPLVLDDVGAAAFDVEQALPEVIAARVFERMDETARSALQTVRQIARELLQEQLKMQQTITPGDTTGLVGMEAELTMEPTPVQMNAVEMEVHAADLVKEFLVEHMRQFKPALVSLPCPSMPKESPPEVPEIAPSMDQVVDTRVATMEQATDTNDLVEAPPPALPSEVVAVEVQEKHVVRNVADLPGKTLLGKLLHCDAIGECNAFLGQVLPAALADRPNSTPLDQQDPAVAHPSATKIYSWDAPAMQLGVAPRPTNDGEDLLSEGEVLHVPDDVSDGEVDGGPAHSTFYHLHNAHWPSSTRRAVVSAPPSNSSSVEDGQLHTLFMPASSIDDNASSTGSIESGEYVHRGRDTARTSGAIDFD</sequence>